<dbReference type="KEGG" id="ssao:94300615"/>
<gene>
    <name evidence="1" type="ORF">SS50377_26592</name>
</gene>
<comment type="caution">
    <text evidence="1">The sequence shown here is derived from an EMBL/GenBank/DDBJ whole genome shotgun (WGS) entry which is preliminary data.</text>
</comment>
<sequence length="89" mass="10559">MGRFTGSKQSTLSRVAMNLQRKPDTIIPYYLTLDEDYQSQIVTVFKQHHEFNDEVLLDFLCQFTKKQLTKARQQPYSAIQTFKRKNNIQ</sequence>
<name>A0A9P8LQW1_9EUKA</name>
<keyword evidence="2" id="KW-1185">Reference proteome</keyword>
<evidence type="ECO:0000313" key="2">
    <source>
        <dbReference type="Proteomes" id="UP000018208"/>
    </source>
</evidence>
<evidence type="ECO:0000313" key="1">
    <source>
        <dbReference type="EMBL" id="KAH0572382.1"/>
    </source>
</evidence>
<dbReference type="GeneID" id="94300615"/>
<dbReference type="EMBL" id="AUWU02000006">
    <property type="protein sequence ID" value="KAH0572382.1"/>
    <property type="molecule type" value="Genomic_DNA"/>
</dbReference>
<reference evidence="1 2" key="1">
    <citation type="journal article" date="2014" name="PLoS Genet.">
        <title>The Genome of Spironucleus salmonicida Highlights a Fish Pathogen Adapted to Fluctuating Environments.</title>
        <authorList>
            <person name="Xu F."/>
            <person name="Jerlstrom-Hultqvist J."/>
            <person name="Einarsson E."/>
            <person name="Astvaldsson A."/>
            <person name="Svard S.G."/>
            <person name="Andersson J.O."/>
        </authorList>
    </citation>
    <scope>NUCLEOTIDE SEQUENCE [LARGE SCALE GENOMIC DNA]</scope>
    <source>
        <strain evidence="1 2">ATCC 50377</strain>
    </source>
</reference>
<protein>
    <submittedName>
        <fullName evidence="1">Uncharacterized protein</fullName>
    </submittedName>
</protein>
<dbReference type="Proteomes" id="UP000018208">
    <property type="component" value="Unassembled WGS sequence"/>
</dbReference>
<dbReference type="AlphaFoldDB" id="A0A9P8LQW1"/>
<accession>A0A9P8LQW1</accession>
<organism evidence="1 2">
    <name type="scientific">Spironucleus salmonicida</name>
    <dbReference type="NCBI Taxonomy" id="348837"/>
    <lineage>
        <taxon>Eukaryota</taxon>
        <taxon>Metamonada</taxon>
        <taxon>Diplomonadida</taxon>
        <taxon>Hexamitidae</taxon>
        <taxon>Hexamitinae</taxon>
        <taxon>Spironucleus</taxon>
    </lineage>
</organism>
<dbReference type="RefSeq" id="XP_067763155.1">
    <property type="nucleotide sequence ID" value="XM_067910399.1"/>
</dbReference>
<proteinExistence type="predicted"/>